<keyword evidence="2" id="KW-1185">Reference proteome</keyword>
<proteinExistence type="predicted"/>
<dbReference type="Proteomes" id="UP000614047">
    <property type="component" value="Unassembled WGS sequence"/>
</dbReference>
<protein>
    <submittedName>
        <fullName evidence="1">Uncharacterized protein</fullName>
    </submittedName>
</protein>
<accession>A0A931DRN7</accession>
<sequence length="135" mass="15000">MALLLLRLAWLVRSAAWLDRTTLVVRGTVRTHRCELALAERFQIEYVAETTAVPMPFVTLIVPTGRRIPMLTIKRPEGGRKMRLSLIDPSTKDLLPAEKLAALADAITYGRQHGTDSAQAWQTANRLRGMAGHAV</sequence>
<evidence type="ECO:0000313" key="2">
    <source>
        <dbReference type="Proteomes" id="UP000614047"/>
    </source>
</evidence>
<gene>
    <name evidence="1" type="ORF">IW256_007636</name>
</gene>
<name>A0A931DRN7_9ACTN</name>
<organism evidence="1 2">
    <name type="scientific">Actinomadura viridis</name>
    <dbReference type="NCBI Taxonomy" id="58110"/>
    <lineage>
        <taxon>Bacteria</taxon>
        <taxon>Bacillati</taxon>
        <taxon>Actinomycetota</taxon>
        <taxon>Actinomycetes</taxon>
        <taxon>Streptosporangiales</taxon>
        <taxon>Thermomonosporaceae</taxon>
        <taxon>Actinomadura</taxon>
    </lineage>
</organism>
<reference evidence="1" key="1">
    <citation type="submission" date="2020-11" db="EMBL/GenBank/DDBJ databases">
        <title>Sequencing the genomes of 1000 actinobacteria strains.</title>
        <authorList>
            <person name="Klenk H.-P."/>
        </authorList>
    </citation>
    <scope>NUCLEOTIDE SEQUENCE</scope>
    <source>
        <strain evidence="1">DSM 43175</strain>
    </source>
</reference>
<dbReference type="RefSeq" id="WP_197015569.1">
    <property type="nucleotide sequence ID" value="NZ_BAABES010000003.1"/>
</dbReference>
<comment type="caution">
    <text evidence="1">The sequence shown here is derived from an EMBL/GenBank/DDBJ whole genome shotgun (WGS) entry which is preliminary data.</text>
</comment>
<dbReference type="EMBL" id="JADOUA010000001">
    <property type="protein sequence ID" value="MBG6093523.1"/>
    <property type="molecule type" value="Genomic_DNA"/>
</dbReference>
<dbReference type="AlphaFoldDB" id="A0A931DRN7"/>
<evidence type="ECO:0000313" key="1">
    <source>
        <dbReference type="EMBL" id="MBG6093523.1"/>
    </source>
</evidence>